<accession>A0A5N6VV59</accession>
<reference evidence="2" key="1">
    <citation type="submission" date="2019-04" db="EMBL/GenBank/DDBJ databases">
        <title>Friends and foes A comparative genomics studyof 23 Aspergillus species from section Flavi.</title>
        <authorList>
            <consortium name="DOE Joint Genome Institute"/>
            <person name="Kjaerbolling I."/>
            <person name="Vesth T."/>
            <person name="Frisvad J.C."/>
            <person name="Nybo J.L."/>
            <person name="Theobald S."/>
            <person name="Kildgaard S."/>
            <person name="Isbrandt T."/>
            <person name="Kuo A."/>
            <person name="Sato A."/>
            <person name="Lyhne E.K."/>
            <person name="Kogle M.E."/>
            <person name="Wiebenga A."/>
            <person name="Kun R.S."/>
            <person name="Lubbers R.J."/>
            <person name="Makela M.R."/>
            <person name="Barry K."/>
            <person name="Chovatia M."/>
            <person name="Clum A."/>
            <person name="Daum C."/>
            <person name="Haridas S."/>
            <person name="He G."/>
            <person name="LaButti K."/>
            <person name="Lipzen A."/>
            <person name="Mondo S."/>
            <person name="Riley R."/>
            <person name="Salamov A."/>
            <person name="Simmons B.A."/>
            <person name="Magnuson J.K."/>
            <person name="Henrissat B."/>
            <person name="Mortensen U.H."/>
            <person name="Larsen T.O."/>
            <person name="Devries R.P."/>
            <person name="Grigoriev I.V."/>
            <person name="Machida M."/>
            <person name="Baker S.E."/>
            <person name="Andersen M.R."/>
        </authorList>
    </citation>
    <scope>NUCLEOTIDE SEQUENCE [LARGE SCALE GENOMIC DNA]</scope>
    <source>
        <strain evidence="2">CBS 130015</strain>
    </source>
</reference>
<sequence length="177" mass="19511">MGRNSDPKGWNSTRPSYPTLARTIALTANKRASPTPSWTTLSKSELKFWSVLNSPVSLLVFSDLVFGVKGFAAAAARCFCNVRSLSRDVKRCTIVTEQRFRRSVETVGSCVETTRCLWSPTTETSVSKCTSLGGRIHVLTSISHGLHITRTDIVPYFMSLIKGNDSANALFLFKKDS</sequence>
<gene>
    <name evidence="1" type="ORF">BDV41DRAFT_307778</name>
</gene>
<organism evidence="1 2">
    <name type="scientific">Aspergillus transmontanensis</name>
    <dbReference type="NCBI Taxonomy" id="1034304"/>
    <lineage>
        <taxon>Eukaryota</taxon>
        <taxon>Fungi</taxon>
        <taxon>Dikarya</taxon>
        <taxon>Ascomycota</taxon>
        <taxon>Pezizomycotina</taxon>
        <taxon>Eurotiomycetes</taxon>
        <taxon>Eurotiomycetidae</taxon>
        <taxon>Eurotiales</taxon>
        <taxon>Aspergillaceae</taxon>
        <taxon>Aspergillus</taxon>
        <taxon>Aspergillus subgen. Circumdati</taxon>
    </lineage>
</organism>
<evidence type="ECO:0000313" key="1">
    <source>
        <dbReference type="EMBL" id="KAE8312118.1"/>
    </source>
</evidence>
<name>A0A5N6VV59_9EURO</name>
<keyword evidence="2" id="KW-1185">Reference proteome</keyword>
<proteinExistence type="predicted"/>
<dbReference type="AlphaFoldDB" id="A0A5N6VV59"/>
<dbReference type="EMBL" id="ML738336">
    <property type="protein sequence ID" value="KAE8312118.1"/>
    <property type="molecule type" value="Genomic_DNA"/>
</dbReference>
<evidence type="ECO:0000313" key="2">
    <source>
        <dbReference type="Proteomes" id="UP000325433"/>
    </source>
</evidence>
<protein>
    <submittedName>
        <fullName evidence="1">Uncharacterized protein</fullName>
    </submittedName>
</protein>
<dbReference type="Proteomes" id="UP000325433">
    <property type="component" value="Unassembled WGS sequence"/>
</dbReference>